<dbReference type="InterPro" id="IPR019734">
    <property type="entry name" value="TPR_rpt"/>
</dbReference>
<dbReference type="SMART" id="SM00028">
    <property type="entry name" value="TPR"/>
    <property type="match status" value="5"/>
</dbReference>
<feature type="repeat" description="TPR" evidence="5">
    <location>
        <begin position="770"/>
        <end position="803"/>
    </location>
</feature>
<evidence type="ECO:0000259" key="7">
    <source>
        <dbReference type="PROSITE" id="PS50011"/>
    </source>
</evidence>
<dbReference type="PROSITE" id="PS50005">
    <property type="entry name" value="TPR"/>
    <property type="match status" value="3"/>
</dbReference>
<dbReference type="Pfam" id="PF00069">
    <property type="entry name" value="Pkinase"/>
    <property type="match status" value="1"/>
</dbReference>
<dbReference type="SUPFAM" id="SSF48452">
    <property type="entry name" value="TPR-like"/>
    <property type="match status" value="1"/>
</dbReference>
<feature type="repeat" description="TPR" evidence="5">
    <location>
        <begin position="736"/>
        <end position="769"/>
    </location>
</feature>
<dbReference type="Pfam" id="PF13432">
    <property type="entry name" value="TPR_16"/>
    <property type="match status" value="1"/>
</dbReference>
<evidence type="ECO:0000256" key="4">
    <source>
        <dbReference type="ARBA" id="ARBA00022840"/>
    </source>
</evidence>
<keyword evidence="4" id="KW-0067">ATP-binding</keyword>
<dbReference type="Gene3D" id="1.10.510.10">
    <property type="entry name" value="Transferase(Phosphotransferase) domain 1"/>
    <property type="match status" value="1"/>
</dbReference>
<dbReference type="Proteomes" id="UP000676565">
    <property type="component" value="Unassembled WGS sequence"/>
</dbReference>
<dbReference type="Pfam" id="PF13414">
    <property type="entry name" value="TPR_11"/>
    <property type="match status" value="1"/>
</dbReference>
<keyword evidence="6" id="KW-1133">Transmembrane helix</keyword>
<keyword evidence="6" id="KW-0812">Transmembrane</keyword>
<keyword evidence="9" id="KW-1185">Reference proteome</keyword>
<feature type="repeat" description="TPR" evidence="5">
    <location>
        <begin position="668"/>
        <end position="701"/>
    </location>
</feature>
<keyword evidence="6" id="KW-0472">Membrane</keyword>
<dbReference type="SMART" id="SM00220">
    <property type="entry name" value="S_TKc"/>
    <property type="match status" value="1"/>
</dbReference>
<dbReference type="InterPro" id="IPR011990">
    <property type="entry name" value="TPR-like_helical_dom_sf"/>
</dbReference>
<protein>
    <submittedName>
        <fullName evidence="8">Tetratricopeptide repeat protein</fullName>
    </submittedName>
</protein>
<gene>
    <name evidence="8" type="ORF">J8F10_31365</name>
</gene>
<dbReference type="RefSeq" id="WP_210660528.1">
    <property type="nucleotide sequence ID" value="NZ_JAGKQQ010000001.1"/>
</dbReference>
<evidence type="ECO:0000256" key="6">
    <source>
        <dbReference type="SAM" id="Phobius"/>
    </source>
</evidence>
<dbReference type="EMBL" id="JAGKQQ010000001">
    <property type="protein sequence ID" value="MBP3959769.1"/>
    <property type="molecule type" value="Genomic_DNA"/>
</dbReference>
<feature type="domain" description="Protein kinase" evidence="7">
    <location>
        <begin position="37"/>
        <end position="309"/>
    </location>
</feature>
<dbReference type="InterPro" id="IPR008271">
    <property type="entry name" value="Ser/Thr_kinase_AS"/>
</dbReference>
<evidence type="ECO:0000256" key="5">
    <source>
        <dbReference type="PROSITE-ProRule" id="PRU00339"/>
    </source>
</evidence>
<dbReference type="PROSITE" id="PS00108">
    <property type="entry name" value="PROTEIN_KINASE_ST"/>
    <property type="match status" value="1"/>
</dbReference>
<dbReference type="PROSITE" id="PS50011">
    <property type="entry name" value="PROTEIN_KINASE_DOM"/>
    <property type="match status" value="1"/>
</dbReference>
<reference evidence="8 9" key="1">
    <citation type="submission" date="2021-04" db="EMBL/GenBank/DDBJ databases">
        <authorList>
            <person name="Ivanova A."/>
        </authorList>
    </citation>
    <scope>NUCLEOTIDE SEQUENCE [LARGE SCALE GENOMIC DNA]</scope>
    <source>
        <strain evidence="8 9">G18</strain>
    </source>
</reference>
<comment type="caution">
    <text evidence="8">The sequence shown here is derived from an EMBL/GenBank/DDBJ whole genome shotgun (WGS) entry which is preliminary data.</text>
</comment>
<dbReference type="PANTHER" id="PTHR43289:SF6">
    <property type="entry name" value="SERINE_THREONINE-PROTEIN KINASE NEKL-3"/>
    <property type="match status" value="1"/>
</dbReference>
<dbReference type="Gene3D" id="1.25.40.10">
    <property type="entry name" value="Tetratricopeptide repeat domain"/>
    <property type="match status" value="2"/>
</dbReference>
<dbReference type="SUPFAM" id="SSF56112">
    <property type="entry name" value="Protein kinase-like (PK-like)"/>
    <property type="match status" value="1"/>
</dbReference>
<dbReference type="Gene3D" id="3.30.200.20">
    <property type="entry name" value="Phosphorylase Kinase, domain 1"/>
    <property type="match status" value="1"/>
</dbReference>
<keyword evidence="3" id="KW-0418">Kinase</keyword>
<keyword evidence="5" id="KW-0802">TPR repeat</keyword>
<dbReference type="InterPro" id="IPR011009">
    <property type="entry name" value="Kinase-like_dom_sf"/>
</dbReference>
<evidence type="ECO:0000256" key="3">
    <source>
        <dbReference type="ARBA" id="ARBA00022777"/>
    </source>
</evidence>
<dbReference type="InterPro" id="IPR000719">
    <property type="entry name" value="Prot_kinase_dom"/>
</dbReference>
<organism evidence="8 9">
    <name type="scientific">Gemmata palustris</name>
    <dbReference type="NCBI Taxonomy" id="2822762"/>
    <lineage>
        <taxon>Bacteria</taxon>
        <taxon>Pseudomonadati</taxon>
        <taxon>Planctomycetota</taxon>
        <taxon>Planctomycetia</taxon>
        <taxon>Gemmatales</taxon>
        <taxon>Gemmataceae</taxon>
        <taxon>Gemmata</taxon>
    </lineage>
</organism>
<accession>A0ABS5C1A7</accession>
<dbReference type="CDD" id="cd14014">
    <property type="entry name" value="STKc_PknB_like"/>
    <property type="match status" value="1"/>
</dbReference>
<keyword evidence="2" id="KW-0547">Nucleotide-binding</keyword>
<keyword evidence="1" id="KW-0808">Transferase</keyword>
<evidence type="ECO:0000313" key="8">
    <source>
        <dbReference type="EMBL" id="MBP3959769.1"/>
    </source>
</evidence>
<sequence length="859" mass="93069">MADDPTIQSPPRTTVTEVQRDLPPRFDSDALPALPGYVVSSEIARGGMGVVFAAHDLAFARDVAIKVMHAGLDADRFVIESKVTARLAHPGIPPVHALGTLSDGRPYLVMKLIHGRTLTEELRRSDLPRLPASFEQICQTVGFAHSQGIIHRDLKPSNVMVGAFGEVQVMDWGLAKEIRTADQEGTATNVPTLRDPHAVETIAGQVKGTPAFMAPEQARGEPVDVRADVFALGGILAVMLTGKPPFLGNTVFDTVMKAAQAQLSDCFAQLDASGADAELIAVARRCLAPEPDARYPDGAAVAEAVSAYRAGVEERLSRAQRDRAAAEARTTEAVNTRREAEARLTEQRKRRRVQLALAFAVLLMVAGGGSIAWWQDRQAAERKLTAQREAAERLADSEHAEADRRAVEARLVGERDAEARNKSAQAQQGVEASLRLAADLHKQYKFGQAGTALAQAESLARGGAPERLAEVEQARADLSFVTELDEVRFRKWVFVIANGRGEFNTQSAPPGYRKAFTGRGLDVTTLDPIEAARRVTASSVRIETVAALDDWSLYEPDVKVRERLLEIARRADPGPWTDRFRDPAVRTNKAAVAKLAAEADSAAVSSTALGSLAELMERNGLNPVPMLSAARGRYPADFQLAFVLALWQKGGRQIGPYEAARALRPEHLTTWNNLGLALYTQGDYDGAVAALRGAIRIDPTYPPPHNNLGVTLYAKGDWAGAAAAWGELVRLSPLDAKAHDNLGLVRHRMDDLKGAEASFREAMRLDPKLAAAYSNLGAIYLDRDNLPEAIRWARTATLIDPTYPNAFALLGFLLHKTGDIPGARTALTEAARLNPPRYSSLLAKLPPLAVAPPPREVKR</sequence>
<feature type="transmembrane region" description="Helical" evidence="6">
    <location>
        <begin position="353"/>
        <end position="374"/>
    </location>
</feature>
<evidence type="ECO:0000256" key="1">
    <source>
        <dbReference type="ARBA" id="ARBA00022679"/>
    </source>
</evidence>
<dbReference type="PANTHER" id="PTHR43289">
    <property type="entry name" value="MITOGEN-ACTIVATED PROTEIN KINASE KINASE KINASE 20-RELATED"/>
    <property type="match status" value="1"/>
</dbReference>
<evidence type="ECO:0000256" key="2">
    <source>
        <dbReference type="ARBA" id="ARBA00022741"/>
    </source>
</evidence>
<name>A0ABS5C1A7_9BACT</name>
<proteinExistence type="predicted"/>
<evidence type="ECO:0000313" key="9">
    <source>
        <dbReference type="Proteomes" id="UP000676565"/>
    </source>
</evidence>